<dbReference type="CDD" id="cd07821">
    <property type="entry name" value="PYR_PYL_RCAR_like"/>
    <property type="match status" value="1"/>
</dbReference>
<dbReference type="Gene3D" id="3.30.530.20">
    <property type="match status" value="1"/>
</dbReference>
<dbReference type="GO" id="GO:0004864">
    <property type="term" value="F:protein phosphatase inhibitor activity"/>
    <property type="evidence" value="ECO:0007669"/>
    <property type="project" value="UniProtKB-ARBA"/>
</dbReference>
<dbReference type="Proteomes" id="UP000826271">
    <property type="component" value="Unassembled WGS sequence"/>
</dbReference>
<dbReference type="InterPro" id="IPR053249">
    <property type="entry name" value="LFS"/>
</dbReference>
<dbReference type="InterPro" id="IPR019587">
    <property type="entry name" value="Polyketide_cyclase/dehydratase"/>
</dbReference>
<dbReference type="SUPFAM" id="SSF55961">
    <property type="entry name" value="Bet v1-like"/>
    <property type="match status" value="1"/>
</dbReference>
<accession>A0AAV6X4M1</accession>
<proteinExistence type="predicted"/>
<dbReference type="FunFam" id="3.30.530.20:FF:000064">
    <property type="entry name" value="Lachrymatory-factor synthase"/>
    <property type="match status" value="1"/>
</dbReference>
<sequence>MEAEADHHSKWEGKSTAKLHKSTAEEVWPLLEDFFSIHNWLPSIDACYKVEGGVEGQHGLVRYCAATLPPQTDGGDAVVNWCHEKLIAIDPIDKCLVYEVLDNNMGFKSYRSTLKVIEMKGGDELNGCQIEWSFLADPVEGLSYEDMVAYLDISLQGMAHNIEKALESS</sequence>
<reference evidence="1" key="1">
    <citation type="submission" date="2019-10" db="EMBL/GenBank/DDBJ databases">
        <authorList>
            <person name="Zhang R."/>
            <person name="Pan Y."/>
            <person name="Wang J."/>
            <person name="Ma R."/>
            <person name="Yu S."/>
        </authorList>
    </citation>
    <scope>NUCLEOTIDE SEQUENCE</scope>
    <source>
        <strain evidence="1">LA-IB0</strain>
        <tissue evidence="1">Leaf</tissue>
    </source>
</reference>
<comment type="caution">
    <text evidence="1">The sequence shown here is derived from an EMBL/GenBank/DDBJ whole genome shotgun (WGS) entry which is preliminary data.</text>
</comment>
<gene>
    <name evidence="1" type="ORF">BUALT_Bualt10G0118500</name>
</gene>
<dbReference type="PANTHER" id="PTHR33789">
    <property type="entry name" value="LACHRYMATORY-FACTOR SYNTHASE"/>
    <property type="match status" value="1"/>
</dbReference>
<organism evidence="1 2">
    <name type="scientific">Buddleja alternifolia</name>
    <dbReference type="NCBI Taxonomy" id="168488"/>
    <lineage>
        <taxon>Eukaryota</taxon>
        <taxon>Viridiplantae</taxon>
        <taxon>Streptophyta</taxon>
        <taxon>Embryophyta</taxon>
        <taxon>Tracheophyta</taxon>
        <taxon>Spermatophyta</taxon>
        <taxon>Magnoliopsida</taxon>
        <taxon>eudicotyledons</taxon>
        <taxon>Gunneridae</taxon>
        <taxon>Pentapetalae</taxon>
        <taxon>asterids</taxon>
        <taxon>lamiids</taxon>
        <taxon>Lamiales</taxon>
        <taxon>Scrophulariaceae</taxon>
        <taxon>Buddlejeae</taxon>
        <taxon>Buddleja</taxon>
    </lineage>
</organism>
<evidence type="ECO:0000313" key="1">
    <source>
        <dbReference type="EMBL" id="KAG8375612.1"/>
    </source>
</evidence>
<evidence type="ECO:0000313" key="2">
    <source>
        <dbReference type="Proteomes" id="UP000826271"/>
    </source>
</evidence>
<protein>
    <recommendedName>
        <fullName evidence="3">Lachrymatory factor synthase</fullName>
    </recommendedName>
</protein>
<dbReference type="AlphaFoldDB" id="A0AAV6X4M1"/>
<name>A0AAV6X4M1_9LAMI</name>
<dbReference type="Pfam" id="PF10604">
    <property type="entry name" value="Polyketide_cyc2"/>
    <property type="match status" value="1"/>
</dbReference>
<dbReference type="PANTHER" id="PTHR33789:SF11">
    <property type="entry name" value="OS05G0202300 PROTEIN"/>
    <property type="match status" value="1"/>
</dbReference>
<keyword evidence="2" id="KW-1185">Reference proteome</keyword>
<evidence type="ECO:0008006" key="3">
    <source>
        <dbReference type="Google" id="ProtNLM"/>
    </source>
</evidence>
<dbReference type="InterPro" id="IPR023393">
    <property type="entry name" value="START-like_dom_sf"/>
</dbReference>
<dbReference type="EMBL" id="WHWC01000010">
    <property type="protein sequence ID" value="KAG8375612.1"/>
    <property type="molecule type" value="Genomic_DNA"/>
</dbReference>